<sequence>MSTFSGLETARRGMVTQQNALYTTGHNISNANTEGYTRQRVNFTATSPFPNPSINQPKIAGQMGTGVEAGSVQRVRESFLDVQYRSESSKIGYWDSRATGLDKMEQIMNEPSESGLAKTMDRFWQSLQDLAVNPEDAGARSVVRQRGLAVSETFQYLSNSLTAVQKDLGNEINVSVKSINSIASQISQINKQISEVEPNGYLPNDLYDERDRLLDSLSSFGEIKIENVKSGGNALAIAEGMVNVSFVDKNGQSISLVNGSEAKILSVTPTEAGTGVPTGPITGVTVGGVNLDLKDSGKLKGLINSYGYEEAGQVKGVFPDMLDQLDQIAYSFATQFNAVHTQGYTLASSTSPSEQGKLFFADLGANYKGAATKIGLSTDVENLNNIAASTSVNQAGNGQNALNLAEVKNTNFSSVTPPAGKTFPITAGTIQAFYESMIGKMGVDSQEATRLKDNSKVLRDSVETNRQSVSGVSIDEEMTNMVKFQHAYNASARNLTVIDEMLDTIINRMGLVGR</sequence>
<dbReference type="GO" id="GO:0005576">
    <property type="term" value="C:extracellular region"/>
    <property type="evidence" value="ECO:0007669"/>
    <property type="project" value="UniProtKB-SubCell"/>
</dbReference>
<dbReference type="GO" id="GO:0044780">
    <property type="term" value="P:bacterial-type flagellum assembly"/>
    <property type="evidence" value="ECO:0007669"/>
    <property type="project" value="InterPro"/>
</dbReference>
<evidence type="ECO:0000259" key="8">
    <source>
        <dbReference type="Pfam" id="PF00460"/>
    </source>
</evidence>
<evidence type="ECO:0000256" key="6">
    <source>
        <dbReference type="ARBA" id="ARBA00023143"/>
    </source>
</evidence>
<dbReference type="InterPro" id="IPR001444">
    <property type="entry name" value="Flag_bb_rod_N"/>
</dbReference>
<evidence type="ECO:0000259" key="10">
    <source>
        <dbReference type="Pfam" id="PF22638"/>
    </source>
</evidence>
<keyword evidence="11" id="KW-0969">Cilium</keyword>
<evidence type="ECO:0000256" key="2">
    <source>
        <dbReference type="ARBA" id="ARBA00004613"/>
    </source>
</evidence>
<evidence type="ECO:0000256" key="3">
    <source>
        <dbReference type="ARBA" id="ARBA00009677"/>
    </source>
</evidence>
<keyword evidence="11" id="KW-0966">Cell projection</keyword>
<feature type="domain" description="Flagellar hook-associated protein FlgK helical" evidence="10">
    <location>
        <begin position="101"/>
        <end position="348"/>
    </location>
</feature>
<accession>A0A1H0WW99</accession>
<comment type="subcellular location">
    <subcellularLocation>
        <location evidence="1 7">Bacterial flagellum</location>
    </subcellularLocation>
    <subcellularLocation>
        <location evidence="2 7">Secreted</location>
    </subcellularLocation>
</comment>
<dbReference type="AlphaFoldDB" id="A0A1H0WW99"/>
<evidence type="ECO:0000313" key="12">
    <source>
        <dbReference type="Proteomes" id="UP000199159"/>
    </source>
</evidence>
<feature type="domain" description="Flagellar basal body rod protein N-terminal" evidence="8">
    <location>
        <begin position="7"/>
        <end position="37"/>
    </location>
</feature>
<dbReference type="SUPFAM" id="SSF64518">
    <property type="entry name" value="Phase 1 flagellin"/>
    <property type="match status" value="1"/>
</dbReference>
<dbReference type="InterPro" id="IPR053927">
    <property type="entry name" value="FlgK_helical"/>
</dbReference>
<protein>
    <recommendedName>
        <fullName evidence="4 7">Flagellar hook-associated protein 1</fullName>
        <shortName evidence="7">HAP1</shortName>
    </recommendedName>
</protein>
<evidence type="ECO:0000256" key="1">
    <source>
        <dbReference type="ARBA" id="ARBA00004365"/>
    </source>
</evidence>
<evidence type="ECO:0000256" key="4">
    <source>
        <dbReference type="ARBA" id="ARBA00016244"/>
    </source>
</evidence>
<evidence type="ECO:0000259" key="9">
    <source>
        <dbReference type="Pfam" id="PF06429"/>
    </source>
</evidence>
<comment type="similarity">
    <text evidence="3 7">Belongs to the flagella basal body rod proteins family.</text>
</comment>
<dbReference type="OrthoDB" id="9802553at2"/>
<dbReference type="InterPro" id="IPR010930">
    <property type="entry name" value="Flg_bb/hook_C_dom"/>
</dbReference>
<reference evidence="12" key="1">
    <citation type="submission" date="2016-10" db="EMBL/GenBank/DDBJ databases">
        <authorList>
            <person name="Varghese N."/>
            <person name="Submissions S."/>
        </authorList>
    </citation>
    <scope>NUCLEOTIDE SEQUENCE [LARGE SCALE GENOMIC DNA]</scope>
    <source>
        <strain evidence="12">IBRC-M10078</strain>
    </source>
</reference>
<dbReference type="GO" id="GO:0009424">
    <property type="term" value="C:bacterial-type flagellum hook"/>
    <property type="evidence" value="ECO:0007669"/>
    <property type="project" value="UniProtKB-UniRule"/>
</dbReference>
<organism evidence="11 12">
    <name type="scientific">Litchfieldia salsa</name>
    <dbReference type="NCBI Taxonomy" id="930152"/>
    <lineage>
        <taxon>Bacteria</taxon>
        <taxon>Bacillati</taxon>
        <taxon>Bacillota</taxon>
        <taxon>Bacilli</taxon>
        <taxon>Bacillales</taxon>
        <taxon>Bacillaceae</taxon>
        <taxon>Litchfieldia</taxon>
    </lineage>
</organism>
<dbReference type="Pfam" id="PF22638">
    <property type="entry name" value="FlgK_D1"/>
    <property type="match status" value="1"/>
</dbReference>
<dbReference type="STRING" id="930152.SAMN05216565_11758"/>
<proteinExistence type="inferred from homology"/>
<evidence type="ECO:0000313" key="11">
    <source>
        <dbReference type="EMBL" id="SDP95044.1"/>
    </source>
</evidence>
<keyword evidence="5 7" id="KW-0964">Secreted</keyword>
<dbReference type="Pfam" id="PF06429">
    <property type="entry name" value="Flg_bbr_C"/>
    <property type="match status" value="1"/>
</dbReference>
<feature type="domain" description="Flagellar basal-body/hook protein C-terminal" evidence="9">
    <location>
        <begin position="468"/>
        <end position="507"/>
    </location>
</feature>
<keyword evidence="12" id="KW-1185">Reference proteome</keyword>
<dbReference type="NCBIfam" id="TIGR02492">
    <property type="entry name" value="flgK_ends"/>
    <property type="match status" value="1"/>
</dbReference>
<keyword evidence="11" id="KW-0282">Flagellum</keyword>
<keyword evidence="6 7" id="KW-0975">Bacterial flagellum</keyword>
<dbReference type="Proteomes" id="UP000199159">
    <property type="component" value="Unassembled WGS sequence"/>
</dbReference>
<dbReference type="PRINTS" id="PR01005">
    <property type="entry name" value="FLGHOOKAP1"/>
</dbReference>
<dbReference type="PANTHER" id="PTHR30033">
    <property type="entry name" value="FLAGELLAR HOOK-ASSOCIATED PROTEIN 1"/>
    <property type="match status" value="1"/>
</dbReference>
<gene>
    <name evidence="7" type="primary">flgK</name>
    <name evidence="11" type="ORF">SAMN05216565_11758</name>
</gene>
<dbReference type="InterPro" id="IPR002371">
    <property type="entry name" value="FlgK"/>
</dbReference>
<dbReference type="Pfam" id="PF00460">
    <property type="entry name" value="Flg_bb_rod"/>
    <property type="match status" value="1"/>
</dbReference>
<evidence type="ECO:0000256" key="5">
    <source>
        <dbReference type="ARBA" id="ARBA00022525"/>
    </source>
</evidence>
<evidence type="ECO:0000256" key="7">
    <source>
        <dbReference type="RuleBase" id="RU362065"/>
    </source>
</evidence>
<dbReference type="RefSeq" id="WP_090859253.1">
    <property type="nucleotide sequence ID" value="NZ_FNJU01000017.1"/>
</dbReference>
<dbReference type="PANTHER" id="PTHR30033:SF1">
    <property type="entry name" value="FLAGELLAR HOOK-ASSOCIATED PROTEIN 1"/>
    <property type="match status" value="1"/>
</dbReference>
<dbReference type="GO" id="GO:0005198">
    <property type="term" value="F:structural molecule activity"/>
    <property type="evidence" value="ECO:0007669"/>
    <property type="project" value="UniProtKB-UniRule"/>
</dbReference>
<name>A0A1H0WW99_9BACI</name>
<dbReference type="EMBL" id="FNJU01000017">
    <property type="protein sequence ID" value="SDP95044.1"/>
    <property type="molecule type" value="Genomic_DNA"/>
</dbReference>